<dbReference type="Proteomes" id="UP000275267">
    <property type="component" value="Unassembled WGS sequence"/>
</dbReference>
<gene>
    <name evidence="1" type="ORF">C2845_PM09G13490</name>
</gene>
<evidence type="ECO:0000313" key="1">
    <source>
        <dbReference type="EMBL" id="RLN11231.1"/>
    </source>
</evidence>
<proteinExistence type="predicted"/>
<keyword evidence="2" id="KW-1185">Reference proteome</keyword>
<reference evidence="2" key="1">
    <citation type="journal article" date="2019" name="Nat. Commun.">
        <title>The genome of broomcorn millet.</title>
        <authorList>
            <person name="Zou C."/>
            <person name="Miki D."/>
            <person name="Li D."/>
            <person name="Tang Q."/>
            <person name="Xiao L."/>
            <person name="Rajput S."/>
            <person name="Deng P."/>
            <person name="Jia W."/>
            <person name="Huang R."/>
            <person name="Zhang M."/>
            <person name="Sun Y."/>
            <person name="Hu J."/>
            <person name="Fu X."/>
            <person name="Schnable P.S."/>
            <person name="Li F."/>
            <person name="Zhang H."/>
            <person name="Feng B."/>
            <person name="Zhu X."/>
            <person name="Liu R."/>
            <person name="Schnable J.C."/>
            <person name="Zhu J.-K."/>
            <person name="Zhang H."/>
        </authorList>
    </citation>
    <scope>NUCLEOTIDE SEQUENCE [LARGE SCALE GENOMIC DNA]</scope>
</reference>
<evidence type="ECO:0000313" key="2">
    <source>
        <dbReference type="Proteomes" id="UP000275267"/>
    </source>
</evidence>
<comment type="caution">
    <text evidence="1">The sequence shown here is derived from an EMBL/GenBank/DDBJ whole genome shotgun (WGS) entry which is preliminary data.</text>
</comment>
<dbReference type="AlphaFoldDB" id="A0A3L6RWB2"/>
<name>A0A3L6RWB2_PANMI</name>
<dbReference type="EMBL" id="PQIB02000006">
    <property type="protein sequence ID" value="RLN11231.1"/>
    <property type="molecule type" value="Genomic_DNA"/>
</dbReference>
<protein>
    <submittedName>
        <fullName evidence="1">Inactive poly</fullName>
    </submittedName>
</protein>
<sequence>MVSRGAAITRKVGEGARARVFQQQGQLLVTVRGTAAGTPKFAGTGVSRGHGRCGGAWFHNEQRAWLGGHKHGDSLHFSPPHCPC</sequence>
<dbReference type="STRING" id="4540.A0A3L6RWB2"/>
<accession>A0A3L6RWB2</accession>
<organism evidence="1 2">
    <name type="scientific">Panicum miliaceum</name>
    <name type="common">Proso millet</name>
    <name type="synonym">Broomcorn millet</name>
    <dbReference type="NCBI Taxonomy" id="4540"/>
    <lineage>
        <taxon>Eukaryota</taxon>
        <taxon>Viridiplantae</taxon>
        <taxon>Streptophyta</taxon>
        <taxon>Embryophyta</taxon>
        <taxon>Tracheophyta</taxon>
        <taxon>Spermatophyta</taxon>
        <taxon>Magnoliopsida</taxon>
        <taxon>Liliopsida</taxon>
        <taxon>Poales</taxon>
        <taxon>Poaceae</taxon>
        <taxon>PACMAD clade</taxon>
        <taxon>Panicoideae</taxon>
        <taxon>Panicodae</taxon>
        <taxon>Paniceae</taxon>
        <taxon>Panicinae</taxon>
        <taxon>Panicum</taxon>
        <taxon>Panicum sect. Panicum</taxon>
    </lineage>
</organism>